<dbReference type="OrthoDB" id="5140532at2"/>
<evidence type="ECO:0000313" key="6">
    <source>
        <dbReference type="EMBL" id="SEF17180.1"/>
    </source>
</evidence>
<dbReference type="SUPFAM" id="SSF56235">
    <property type="entry name" value="N-terminal nucleophile aminohydrolases (Ntn hydrolases)"/>
    <property type="match status" value="1"/>
</dbReference>
<sequence>MSHELLVVAGAGRGGAAAARSSAVQRAAALLPGAQGHDRTETATAAAALVTCSPAGGGAGSVGRTGDTLQVAVGVPEVTAGPAAGIGLDRTAGAERRHVVVTAGADGTVEVRNDGVGMIPVFWALADDQLLVSTHLASLVSLGAPPDVDELGLLEYLTMLHPIGERTVLAAARILPPGATLTWRPGAPAEVTSTPIFLPSSTRLTDDEAVAEFRELWPSVIAGILDRHPAADTAVSLSGGLDSRAVAAAVSDLGAELTTFTYGSQRNRETRTAAQVADRVRLPHLTLPVTDDRLLADAVAETTRLDGAHTPAELYDTWFLDAIRAQAGTVINGHAGGPLWGDEKAHGLTGRAEIARAVWGRYAGAVPHLQPFLADAGLAAGMATAVQESILDSLQPWDFAQRSDMITFWQVANRQTRWGNMMVNAMRRGGVYVETPFLDGRFLEYLTRLRPEHRRNGRLYLRIHREAVTRTADIPRSDDGNPPAALTHLFWTGDESFPRQWLRMTAEHPVSGLRRGGRRATGRLAAIARARTGVSYFADVLDEKAAVFPAELLLRTRPVYADRLAGMLRAGAEAGGPLKGDALAAAADAVVAGRPHAPPLLLARVATAALWAADFTRRHRAAGTP</sequence>
<accession>A0A1H5PTI9</accession>
<keyword evidence="3" id="KW-0028">Amino-acid biosynthesis</keyword>
<comment type="pathway">
    <text evidence="1">Amino-acid biosynthesis; L-asparagine biosynthesis; L-asparagine from L-aspartate (L-Gln route): step 1/1.</text>
</comment>
<evidence type="ECO:0000313" key="7">
    <source>
        <dbReference type="Proteomes" id="UP000181980"/>
    </source>
</evidence>
<evidence type="ECO:0000256" key="4">
    <source>
        <dbReference type="ARBA" id="ARBA00048741"/>
    </source>
</evidence>
<dbReference type="RefSeq" id="WP_069112581.1">
    <property type="nucleotide sequence ID" value="NZ_FNUC01000004.1"/>
</dbReference>
<name>A0A1H5PTI9_9ACTN</name>
<organism evidence="6 7">
    <name type="scientific">Jiangella alba</name>
    <dbReference type="NCBI Taxonomy" id="561176"/>
    <lineage>
        <taxon>Bacteria</taxon>
        <taxon>Bacillati</taxon>
        <taxon>Actinomycetota</taxon>
        <taxon>Actinomycetes</taxon>
        <taxon>Jiangellales</taxon>
        <taxon>Jiangellaceae</taxon>
        <taxon>Jiangella</taxon>
    </lineage>
</organism>
<dbReference type="PANTHER" id="PTHR43284">
    <property type="entry name" value="ASPARAGINE SYNTHETASE (GLUTAMINE-HYDROLYZING)"/>
    <property type="match status" value="1"/>
</dbReference>
<dbReference type="AlphaFoldDB" id="A0A1H5PTI9"/>
<dbReference type="InterPro" id="IPR001962">
    <property type="entry name" value="Asn_synthase"/>
</dbReference>
<dbReference type="PANTHER" id="PTHR43284:SF1">
    <property type="entry name" value="ASPARAGINE SYNTHETASE"/>
    <property type="match status" value="1"/>
</dbReference>
<gene>
    <name evidence="6" type="ORF">SAMN04488561_5740</name>
</gene>
<dbReference type="GO" id="GO:0004066">
    <property type="term" value="F:asparagine synthase (glutamine-hydrolyzing) activity"/>
    <property type="evidence" value="ECO:0007669"/>
    <property type="project" value="UniProtKB-EC"/>
</dbReference>
<evidence type="ECO:0000256" key="1">
    <source>
        <dbReference type="ARBA" id="ARBA00005187"/>
    </source>
</evidence>
<keyword evidence="3" id="KW-0061">Asparagine biosynthesis</keyword>
<dbReference type="Pfam" id="PF00733">
    <property type="entry name" value="Asn_synthase"/>
    <property type="match status" value="1"/>
</dbReference>
<dbReference type="Proteomes" id="UP000181980">
    <property type="component" value="Unassembled WGS sequence"/>
</dbReference>
<dbReference type="GO" id="GO:0006529">
    <property type="term" value="P:asparagine biosynthetic process"/>
    <property type="evidence" value="ECO:0007669"/>
    <property type="project" value="UniProtKB-KW"/>
</dbReference>
<proteinExistence type="predicted"/>
<dbReference type="InterPro" id="IPR051786">
    <property type="entry name" value="ASN_synthetase/amidase"/>
</dbReference>
<dbReference type="InterPro" id="IPR014729">
    <property type="entry name" value="Rossmann-like_a/b/a_fold"/>
</dbReference>
<protein>
    <recommendedName>
        <fullName evidence="2">asparagine synthase (glutamine-hydrolyzing)</fullName>
        <ecNumber evidence="2">6.3.5.4</ecNumber>
    </recommendedName>
</protein>
<evidence type="ECO:0000259" key="5">
    <source>
        <dbReference type="Pfam" id="PF00733"/>
    </source>
</evidence>
<feature type="domain" description="Asparagine synthetase" evidence="5">
    <location>
        <begin position="234"/>
        <end position="470"/>
    </location>
</feature>
<comment type="catalytic activity">
    <reaction evidence="4">
        <text>L-aspartate + L-glutamine + ATP + H2O = L-asparagine + L-glutamate + AMP + diphosphate + H(+)</text>
        <dbReference type="Rhea" id="RHEA:12228"/>
        <dbReference type="ChEBI" id="CHEBI:15377"/>
        <dbReference type="ChEBI" id="CHEBI:15378"/>
        <dbReference type="ChEBI" id="CHEBI:29985"/>
        <dbReference type="ChEBI" id="CHEBI:29991"/>
        <dbReference type="ChEBI" id="CHEBI:30616"/>
        <dbReference type="ChEBI" id="CHEBI:33019"/>
        <dbReference type="ChEBI" id="CHEBI:58048"/>
        <dbReference type="ChEBI" id="CHEBI:58359"/>
        <dbReference type="ChEBI" id="CHEBI:456215"/>
        <dbReference type="EC" id="6.3.5.4"/>
    </reaction>
</comment>
<evidence type="ECO:0000256" key="2">
    <source>
        <dbReference type="ARBA" id="ARBA00012737"/>
    </source>
</evidence>
<reference evidence="7" key="1">
    <citation type="submission" date="2016-10" db="EMBL/GenBank/DDBJ databases">
        <authorList>
            <person name="Varghese N."/>
            <person name="Submissions S."/>
        </authorList>
    </citation>
    <scope>NUCLEOTIDE SEQUENCE [LARGE SCALE GENOMIC DNA]</scope>
    <source>
        <strain evidence="7">DSM 45237</strain>
    </source>
</reference>
<dbReference type="Gene3D" id="3.40.50.620">
    <property type="entry name" value="HUPs"/>
    <property type="match status" value="1"/>
</dbReference>
<evidence type="ECO:0000256" key="3">
    <source>
        <dbReference type="ARBA" id="ARBA00022888"/>
    </source>
</evidence>
<dbReference type="STRING" id="561176.SAMN04488561_5740"/>
<dbReference type="SUPFAM" id="SSF52402">
    <property type="entry name" value="Adenine nucleotide alpha hydrolases-like"/>
    <property type="match status" value="1"/>
</dbReference>
<dbReference type="EMBL" id="FNUC01000004">
    <property type="protein sequence ID" value="SEF17180.1"/>
    <property type="molecule type" value="Genomic_DNA"/>
</dbReference>
<keyword evidence="7" id="KW-1185">Reference proteome</keyword>
<dbReference type="EC" id="6.3.5.4" evidence="2"/>
<dbReference type="InterPro" id="IPR029055">
    <property type="entry name" value="Ntn_hydrolases_N"/>
</dbReference>